<feature type="signal peptide" evidence="1">
    <location>
        <begin position="1"/>
        <end position="15"/>
    </location>
</feature>
<dbReference type="Pfam" id="PF09294">
    <property type="entry name" value="Interfer-bind"/>
    <property type="match status" value="1"/>
</dbReference>
<protein>
    <recommendedName>
        <fullName evidence="2">Fibronectin type-III domain-containing protein</fullName>
    </recommendedName>
</protein>
<dbReference type="InterPro" id="IPR003961">
    <property type="entry name" value="FN3_dom"/>
</dbReference>
<dbReference type="Proteomes" id="UP000242638">
    <property type="component" value="Unassembled WGS sequence"/>
</dbReference>
<dbReference type="GO" id="GO:0005886">
    <property type="term" value="C:plasma membrane"/>
    <property type="evidence" value="ECO:0007669"/>
    <property type="project" value="TreeGrafter"/>
</dbReference>
<dbReference type="PROSITE" id="PS50853">
    <property type="entry name" value="FN3"/>
    <property type="match status" value="1"/>
</dbReference>
<dbReference type="InterPro" id="IPR015373">
    <property type="entry name" value="Interferon/interleukin_rcp_dom"/>
</dbReference>
<keyword evidence="4" id="KW-1185">Reference proteome</keyword>
<dbReference type="GO" id="GO:0004896">
    <property type="term" value="F:cytokine receptor activity"/>
    <property type="evidence" value="ECO:0007669"/>
    <property type="project" value="TreeGrafter"/>
</dbReference>
<sequence length="185" mass="21376">MKHLLITSLLKSVASLPAPVNLRIESLNFKHVLHWDPGPGSPPGTQFWIYKNRKVSQKPVNSTSCNLKLKPEKKHELAVEASYNNTKSPRSTITFQPLTETENTEKKRVDLYLNYFQELETHRRIFNLSNLEKDVEYCVRVLPKARSNKNTQPSEWKCIFTSISEPDYGDLTEFLEMPAALMVRQ</sequence>
<dbReference type="GeneTree" id="ENSGT00940000175580"/>
<dbReference type="InterPro" id="IPR050650">
    <property type="entry name" value="Type-II_Cytokine-TF_Rcpt"/>
</dbReference>
<reference evidence="4" key="1">
    <citation type="submission" date="2013-11" db="EMBL/GenBank/DDBJ databases">
        <title>The genomic landscape of the Guanapo guppy.</title>
        <authorList>
            <person name="Kuenstner A."/>
            <person name="Dreyer C."/>
        </authorList>
    </citation>
    <scope>NUCLEOTIDE SEQUENCE</scope>
    <source>
        <strain evidence="4">Guanapo</strain>
    </source>
</reference>
<dbReference type="AlphaFoldDB" id="A0A3P9Q1Y8"/>
<organism evidence="3 4">
    <name type="scientific">Poecilia reticulata</name>
    <name type="common">Guppy</name>
    <name type="synonym">Acanthophacelus reticulatus</name>
    <dbReference type="NCBI Taxonomy" id="8081"/>
    <lineage>
        <taxon>Eukaryota</taxon>
        <taxon>Metazoa</taxon>
        <taxon>Chordata</taxon>
        <taxon>Craniata</taxon>
        <taxon>Vertebrata</taxon>
        <taxon>Euteleostomi</taxon>
        <taxon>Actinopterygii</taxon>
        <taxon>Neopterygii</taxon>
        <taxon>Teleostei</taxon>
        <taxon>Neoteleostei</taxon>
        <taxon>Acanthomorphata</taxon>
        <taxon>Ovalentaria</taxon>
        <taxon>Atherinomorphae</taxon>
        <taxon>Cyprinodontiformes</taxon>
        <taxon>Poeciliidae</taxon>
        <taxon>Poeciliinae</taxon>
        <taxon>Poecilia</taxon>
    </lineage>
</organism>
<dbReference type="Pfam" id="PF01108">
    <property type="entry name" value="Tissue_fac"/>
    <property type="match status" value="1"/>
</dbReference>
<evidence type="ECO:0000259" key="2">
    <source>
        <dbReference type="PROSITE" id="PS50853"/>
    </source>
</evidence>
<reference evidence="3" key="2">
    <citation type="submission" date="2025-08" db="UniProtKB">
        <authorList>
            <consortium name="Ensembl"/>
        </authorList>
    </citation>
    <scope>IDENTIFICATION</scope>
    <source>
        <strain evidence="3">Guanapo</strain>
    </source>
</reference>
<evidence type="ECO:0000313" key="4">
    <source>
        <dbReference type="Proteomes" id="UP000242638"/>
    </source>
</evidence>
<proteinExistence type="predicted"/>
<keyword evidence="1" id="KW-0732">Signal</keyword>
<dbReference type="PANTHER" id="PTHR20859:SF53">
    <property type="entry name" value="INTERLEUKIN-22 RECEPTOR SUBUNIT ALPHA-1"/>
    <property type="match status" value="1"/>
</dbReference>
<reference evidence="3" key="3">
    <citation type="submission" date="2025-09" db="UniProtKB">
        <authorList>
            <consortium name="Ensembl"/>
        </authorList>
    </citation>
    <scope>IDENTIFICATION</scope>
    <source>
        <strain evidence="3">Guanapo</strain>
    </source>
</reference>
<dbReference type="Gene3D" id="2.60.40.10">
    <property type="entry name" value="Immunoglobulins"/>
    <property type="match status" value="2"/>
</dbReference>
<dbReference type="STRING" id="8081.ENSPREP00000028014"/>
<feature type="domain" description="Fibronectin type-III" evidence="2">
    <location>
        <begin position="18"/>
        <end position="104"/>
    </location>
</feature>
<accession>A0A3P9Q1Y8</accession>
<dbReference type="Ensembl" id="ENSPRET00000028320.1">
    <property type="protein sequence ID" value="ENSPREP00000028014.1"/>
    <property type="gene ID" value="ENSPREG00000018957.1"/>
</dbReference>
<evidence type="ECO:0000313" key="3">
    <source>
        <dbReference type="Ensembl" id="ENSPREP00000028014.1"/>
    </source>
</evidence>
<name>A0A3P9Q1Y8_POERE</name>
<evidence type="ECO:0000256" key="1">
    <source>
        <dbReference type="SAM" id="SignalP"/>
    </source>
</evidence>
<dbReference type="PANTHER" id="PTHR20859">
    <property type="entry name" value="INTERFERON/INTERLEUKIN RECEPTOR"/>
    <property type="match status" value="1"/>
</dbReference>
<dbReference type="SUPFAM" id="SSF49265">
    <property type="entry name" value="Fibronectin type III"/>
    <property type="match status" value="2"/>
</dbReference>
<dbReference type="Bgee" id="ENSPREG00000018957">
    <property type="expression patterns" value="Expressed in caudal fin and 1 other cell type or tissue"/>
</dbReference>
<dbReference type="InterPro" id="IPR036116">
    <property type="entry name" value="FN3_sf"/>
</dbReference>
<feature type="chain" id="PRO_5018324871" description="Fibronectin type-III domain-containing protein" evidence="1">
    <location>
        <begin position="16"/>
        <end position="185"/>
    </location>
</feature>
<dbReference type="InterPro" id="IPR013783">
    <property type="entry name" value="Ig-like_fold"/>
</dbReference>